<dbReference type="Pfam" id="PF07690">
    <property type="entry name" value="MFS_1"/>
    <property type="match status" value="1"/>
</dbReference>
<accession>A0A9W7DCU9</accession>
<name>A0A9W7DCU9_AMBMO</name>
<keyword evidence="5" id="KW-1133">Transmembrane helix</keyword>
<feature type="compositionally biased region" description="Basic and acidic residues" evidence="4">
    <location>
        <begin position="594"/>
        <end position="603"/>
    </location>
</feature>
<comment type="similarity">
    <text evidence="2">Belongs to the major facilitator superfamily. Monocarboxylate porter (TC 2.A.1.13) family.</text>
</comment>
<dbReference type="GO" id="GO:0022857">
    <property type="term" value="F:transmembrane transporter activity"/>
    <property type="evidence" value="ECO:0007669"/>
    <property type="project" value="InterPro"/>
</dbReference>
<feature type="transmembrane region" description="Helical" evidence="5">
    <location>
        <begin position="212"/>
        <end position="234"/>
    </location>
</feature>
<feature type="transmembrane region" description="Helical" evidence="5">
    <location>
        <begin position="447"/>
        <end position="466"/>
    </location>
</feature>
<dbReference type="GO" id="GO:0016020">
    <property type="term" value="C:membrane"/>
    <property type="evidence" value="ECO:0007669"/>
    <property type="project" value="UniProtKB-SubCell"/>
</dbReference>
<feature type="compositionally biased region" description="Basic and acidic residues" evidence="4">
    <location>
        <begin position="40"/>
        <end position="49"/>
    </location>
</feature>
<dbReference type="PANTHER" id="PTHR11360">
    <property type="entry name" value="MONOCARBOXYLATE TRANSPORTER"/>
    <property type="match status" value="1"/>
</dbReference>
<feature type="transmembrane region" description="Helical" evidence="5">
    <location>
        <begin position="169"/>
        <end position="192"/>
    </location>
</feature>
<dbReference type="Gene3D" id="1.20.1250.20">
    <property type="entry name" value="MFS general substrate transporter like domains"/>
    <property type="match status" value="2"/>
</dbReference>
<reference evidence="7" key="1">
    <citation type="submission" date="2023-04" db="EMBL/GenBank/DDBJ databases">
        <title>Ambrosiozyma monospora NBRC 1965.</title>
        <authorList>
            <person name="Ichikawa N."/>
            <person name="Sato H."/>
            <person name="Tonouchi N."/>
        </authorList>
    </citation>
    <scope>NUCLEOTIDE SEQUENCE</scope>
    <source>
        <strain evidence="7">NBRC 1965</strain>
    </source>
</reference>
<feature type="region of interest" description="Disordered" evidence="4">
    <location>
        <begin position="591"/>
        <end position="612"/>
    </location>
</feature>
<sequence>MSTPYNPREDATSEVSSLSSDDYSSLHTANKSSTSGAKAKHADLNEKKQLAPQRSSLSLNRVKSVTSSLSRINSIKKTMSRNVASIYNQVKDDNLQTEQDELERKKTRLGRELADLGIEDAIRIVTIKSTTAEVSPTSPTDSIVEKKVQQEDAEELTTGDQYPPMDIGYAWMVALAGFLGLFATWGVNASYGVFLSYWLNNDTFKGAEPIDYAFIGGMVLCLAQALAPLVLLIAAVFGLRFTGIVGTVLYFAGFLLCAFATNLWQLYLTQGVLVGVGFAMALNPILTVLPEWFDKKRGFSMGIVCCASGAAGVVFSLSSQKLIDDTGSYKWSIIMLAIIGLVLNIIVLILTKPRIPRKRLMTWVAIKERLNILFDLQVLKIWQIHAVTIWVSLVLSCYVVSLFSLAAYCVMIGMTQREGSHVTAIFNGFQAIGRVCIGLSADKVGRVNLSVVLTAVVYILIFAMWINIHSTSVVYAYAVLAGLFFGVASTLHQTLLADSVPLELFPAAWSYEQVVIGIFNLFCEVIALKLRSPGSAKPFLRAELFSGFFAFGGFLFIVPLRENKVKVLIEKRLEKTEDALAKLLIGSEYEESSVQDHEQDNNTKKSPPTGTQEKELLYQRRAAYQALLKPGLKGYFTRLFYPIKV</sequence>
<dbReference type="OrthoDB" id="2213137at2759"/>
<dbReference type="AlphaFoldDB" id="A0A9W7DCU9"/>
<comment type="caution">
    <text evidence="7">The sequence shown here is derived from an EMBL/GenBank/DDBJ whole genome shotgun (WGS) entry which is preliminary data.</text>
</comment>
<evidence type="ECO:0000259" key="6">
    <source>
        <dbReference type="PROSITE" id="PS50850"/>
    </source>
</evidence>
<feature type="compositionally biased region" description="Polar residues" evidence="4">
    <location>
        <begin position="52"/>
        <end position="63"/>
    </location>
</feature>
<evidence type="ECO:0000256" key="3">
    <source>
        <dbReference type="SAM" id="Coils"/>
    </source>
</evidence>
<dbReference type="InterPro" id="IPR050327">
    <property type="entry name" value="Proton-linked_MCT"/>
</dbReference>
<evidence type="ECO:0000256" key="4">
    <source>
        <dbReference type="SAM" id="MobiDB-lite"/>
    </source>
</evidence>
<feature type="domain" description="Major facilitator superfamily (MFS) profile" evidence="6">
    <location>
        <begin position="169"/>
        <end position="565"/>
    </location>
</feature>
<organism evidence="7 8">
    <name type="scientific">Ambrosiozyma monospora</name>
    <name type="common">Yeast</name>
    <name type="synonym">Endomycopsis monosporus</name>
    <dbReference type="NCBI Taxonomy" id="43982"/>
    <lineage>
        <taxon>Eukaryota</taxon>
        <taxon>Fungi</taxon>
        <taxon>Dikarya</taxon>
        <taxon>Ascomycota</taxon>
        <taxon>Saccharomycotina</taxon>
        <taxon>Pichiomycetes</taxon>
        <taxon>Pichiales</taxon>
        <taxon>Pichiaceae</taxon>
        <taxon>Ambrosiozyma</taxon>
    </lineage>
</organism>
<feature type="coiled-coil region" evidence="3">
    <location>
        <begin position="92"/>
        <end position="119"/>
    </location>
</feature>
<comment type="subcellular location">
    <subcellularLocation>
        <location evidence="1">Membrane</location>
        <topology evidence="1">Multi-pass membrane protein</topology>
    </subcellularLocation>
</comment>
<dbReference type="EMBL" id="BSXU01000317">
    <property type="protein sequence ID" value="GMG20229.1"/>
    <property type="molecule type" value="Genomic_DNA"/>
</dbReference>
<dbReference type="SUPFAM" id="SSF103473">
    <property type="entry name" value="MFS general substrate transporter"/>
    <property type="match status" value="1"/>
</dbReference>
<evidence type="ECO:0000256" key="1">
    <source>
        <dbReference type="ARBA" id="ARBA00004141"/>
    </source>
</evidence>
<dbReference type="InterPro" id="IPR036259">
    <property type="entry name" value="MFS_trans_sf"/>
</dbReference>
<dbReference type="PANTHER" id="PTHR11360:SF315">
    <property type="entry name" value="TRANSPORTER MCH2-RELATED"/>
    <property type="match status" value="1"/>
</dbReference>
<feature type="transmembrane region" description="Helical" evidence="5">
    <location>
        <begin position="473"/>
        <end position="491"/>
    </location>
</feature>
<dbReference type="InterPro" id="IPR011701">
    <property type="entry name" value="MFS"/>
</dbReference>
<evidence type="ECO:0000313" key="8">
    <source>
        <dbReference type="Proteomes" id="UP001165063"/>
    </source>
</evidence>
<dbReference type="CDD" id="cd17352">
    <property type="entry name" value="MFS_MCT_SLC16"/>
    <property type="match status" value="1"/>
</dbReference>
<evidence type="ECO:0000313" key="7">
    <source>
        <dbReference type="EMBL" id="GMG20229.1"/>
    </source>
</evidence>
<evidence type="ECO:0000256" key="5">
    <source>
        <dbReference type="SAM" id="Phobius"/>
    </source>
</evidence>
<feature type="transmembrane region" description="Helical" evidence="5">
    <location>
        <begin position="389"/>
        <end position="414"/>
    </location>
</feature>
<keyword evidence="8" id="KW-1185">Reference proteome</keyword>
<evidence type="ECO:0000256" key="2">
    <source>
        <dbReference type="ARBA" id="ARBA00006727"/>
    </source>
</evidence>
<keyword evidence="3" id="KW-0175">Coiled coil</keyword>
<feature type="compositionally biased region" description="Polar residues" evidence="4">
    <location>
        <begin position="27"/>
        <end position="36"/>
    </location>
</feature>
<protein>
    <submittedName>
        <fullName evidence="7">Unnamed protein product</fullName>
    </submittedName>
</protein>
<feature type="transmembrane region" description="Helical" evidence="5">
    <location>
        <begin position="241"/>
        <end position="261"/>
    </location>
</feature>
<keyword evidence="5" id="KW-0812">Transmembrane</keyword>
<feature type="transmembrane region" description="Helical" evidence="5">
    <location>
        <begin position="542"/>
        <end position="560"/>
    </location>
</feature>
<feature type="transmembrane region" description="Helical" evidence="5">
    <location>
        <begin position="329"/>
        <end position="351"/>
    </location>
</feature>
<feature type="compositionally biased region" description="Low complexity" evidence="4">
    <location>
        <begin position="16"/>
        <end position="26"/>
    </location>
</feature>
<feature type="region of interest" description="Disordered" evidence="4">
    <location>
        <begin position="1"/>
        <end position="63"/>
    </location>
</feature>
<dbReference type="PROSITE" id="PS50850">
    <property type="entry name" value="MFS"/>
    <property type="match status" value="1"/>
</dbReference>
<dbReference type="InterPro" id="IPR020846">
    <property type="entry name" value="MFS_dom"/>
</dbReference>
<proteinExistence type="inferred from homology"/>
<dbReference type="Proteomes" id="UP001165063">
    <property type="component" value="Unassembled WGS sequence"/>
</dbReference>
<keyword evidence="5" id="KW-0472">Membrane</keyword>
<feature type="transmembrane region" description="Helical" evidence="5">
    <location>
        <begin position="298"/>
        <end position="317"/>
    </location>
</feature>
<feature type="transmembrane region" description="Helical" evidence="5">
    <location>
        <begin position="267"/>
        <end position="286"/>
    </location>
</feature>
<gene>
    <name evidence="7" type="ORF">Amon01_000107200</name>
</gene>